<sequence>MDIGWKIVSAGVGLAAGVVANKIVDVTWEAVSGKDIPDVEDLDTPLVDAMIFSVVSAGVAALVSQLFQRKAAQWYGPAKGTVDASVSA</sequence>
<dbReference type="AlphaFoldDB" id="K9EXJ8"/>
<organism evidence="2 3">
    <name type="scientific">Actinobaculum massiliense ACS-171-V-Col2</name>
    <dbReference type="NCBI Taxonomy" id="883066"/>
    <lineage>
        <taxon>Bacteria</taxon>
        <taxon>Bacillati</taxon>
        <taxon>Actinomycetota</taxon>
        <taxon>Actinomycetes</taxon>
        <taxon>Actinomycetales</taxon>
        <taxon>Actinomycetaceae</taxon>
        <taxon>Actinobaculum</taxon>
    </lineage>
</organism>
<evidence type="ECO:0008006" key="4">
    <source>
        <dbReference type="Google" id="ProtNLM"/>
    </source>
</evidence>
<feature type="transmembrane region" description="Helical" evidence="1">
    <location>
        <begin position="44"/>
        <end position="63"/>
    </location>
</feature>
<evidence type="ECO:0000256" key="1">
    <source>
        <dbReference type="SAM" id="Phobius"/>
    </source>
</evidence>
<evidence type="ECO:0000313" key="3">
    <source>
        <dbReference type="Proteomes" id="UP000009888"/>
    </source>
</evidence>
<dbReference type="InterPro" id="IPR025329">
    <property type="entry name" value="DUF4235"/>
</dbReference>
<comment type="caution">
    <text evidence="2">The sequence shown here is derived from an EMBL/GenBank/DDBJ whole genome shotgun (WGS) entry which is preliminary data.</text>
</comment>
<keyword evidence="3" id="KW-1185">Reference proteome</keyword>
<name>K9EXJ8_9ACTO</name>
<dbReference type="PATRIC" id="fig|883066.3.peg.522"/>
<protein>
    <recommendedName>
        <fullName evidence="4">DUF4235 domain-containing protein</fullName>
    </recommendedName>
</protein>
<keyword evidence="1" id="KW-0472">Membrane</keyword>
<dbReference type="Pfam" id="PF14019">
    <property type="entry name" value="DUF4235"/>
    <property type="match status" value="1"/>
</dbReference>
<dbReference type="Proteomes" id="UP000009888">
    <property type="component" value="Unassembled WGS sequence"/>
</dbReference>
<keyword evidence="1" id="KW-0812">Transmembrane</keyword>
<dbReference type="STRING" id="202789.GCA_001457435_01635"/>
<dbReference type="HOGENOM" id="CLU_168912_2_0_11"/>
<gene>
    <name evidence="2" type="ORF">HMPREF9233_00499</name>
</gene>
<reference evidence="2 3" key="1">
    <citation type="submission" date="2012-09" db="EMBL/GenBank/DDBJ databases">
        <title>The Genome Sequence of Actinobaculum massiliae ACS-171-V-COL2.</title>
        <authorList>
            <consortium name="The Broad Institute Genome Sequencing Platform"/>
            <person name="Earl A."/>
            <person name="Ward D."/>
            <person name="Feldgarden M."/>
            <person name="Gevers D."/>
            <person name="Saerens B."/>
            <person name="Vaneechoutte M."/>
            <person name="Walker B."/>
            <person name="Young S.K."/>
            <person name="Zeng Q."/>
            <person name="Gargeya S."/>
            <person name="Fitzgerald M."/>
            <person name="Haas B."/>
            <person name="Abouelleil A."/>
            <person name="Alvarado L."/>
            <person name="Arachchi H.M."/>
            <person name="Berlin A."/>
            <person name="Chapman S.B."/>
            <person name="Goldberg J."/>
            <person name="Griggs A."/>
            <person name="Gujja S."/>
            <person name="Hansen M."/>
            <person name="Howarth C."/>
            <person name="Imamovic A."/>
            <person name="Larimer J."/>
            <person name="McCowen C."/>
            <person name="Montmayeur A."/>
            <person name="Murphy C."/>
            <person name="Neiman D."/>
            <person name="Pearson M."/>
            <person name="Priest M."/>
            <person name="Roberts A."/>
            <person name="Saif S."/>
            <person name="Shea T."/>
            <person name="Sisk P."/>
            <person name="Sykes S."/>
            <person name="Wortman J."/>
            <person name="Nusbaum C."/>
            <person name="Birren B."/>
        </authorList>
    </citation>
    <scope>NUCLEOTIDE SEQUENCE [LARGE SCALE GENOMIC DNA]</scope>
    <source>
        <strain evidence="3">ACS-171-V-Col2</strain>
    </source>
</reference>
<dbReference type="EMBL" id="AGWL01000002">
    <property type="protein sequence ID" value="EKU95712.1"/>
    <property type="molecule type" value="Genomic_DNA"/>
</dbReference>
<evidence type="ECO:0000313" key="2">
    <source>
        <dbReference type="EMBL" id="EKU95712.1"/>
    </source>
</evidence>
<keyword evidence="1" id="KW-1133">Transmembrane helix</keyword>
<accession>K9EXJ8</accession>
<dbReference type="eggNOG" id="ENOG50339QH">
    <property type="taxonomic scope" value="Bacteria"/>
</dbReference>
<proteinExistence type="predicted"/>